<reference evidence="1" key="1">
    <citation type="submission" date="2014-11" db="EMBL/GenBank/DDBJ databases">
        <authorList>
            <person name="Amaro Gonzalez C."/>
        </authorList>
    </citation>
    <scope>NUCLEOTIDE SEQUENCE</scope>
</reference>
<proteinExistence type="predicted"/>
<reference evidence="1" key="2">
    <citation type="journal article" date="2015" name="Fish Shellfish Immunol.">
        <title>Early steps in the European eel (Anguilla anguilla)-Vibrio vulnificus interaction in the gills: Role of the RtxA13 toxin.</title>
        <authorList>
            <person name="Callol A."/>
            <person name="Pajuelo D."/>
            <person name="Ebbesson L."/>
            <person name="Teles M."/>
            <person name="MacKenzie S."/>
            <person name="Amaro C."/>
        </authorList>
    </citation>
    <scope>NUCLEOTIDE SEQUENCE</scope>
</reference>
<accession>A0A0E9VVC9</accession>
<organism evidence="1">
    <name type="scientific">Anguilla anguilla</name>
    <name type="common">European freshwater eel</name>
    <name type="synonym">Muraena anguilla</name>
    <dbReference type="NCBI Taxonomy" id="7936"/>
    <lineage>
        <taxon>Eukaryota</taxon>
        <taxon>Metazoa</taxon>
        <taxon>Chordata</taxon>
        <taxon>Craniata</taxon>
        <taxon>Vertebrata</taxon>
        <taxon>Euteleostomi</taxon>
        <taxon>Actinopterygii</taxon>
        <taxon>Neopterygii</taxon>
        <taxon>Teleostei</taxon>
        <taxon>Anguilliformes</taxon>
        <taxon>Anguillidae</taxon>
        <taxon>Anguilla</taxon>
    </lineage>
</organism>
<protein>
    <submittedName>
        <fullName evidence="1">Uncharacterized protein</fullName>
    </submittedName>
</protein>
<name>A0A0E9VVC9_ANGAN</name>
<dbReference type="AlphaFoldDB" id="A0A0E9VVC9"/>
<dbReference type="EMBL" id="GBXM01027327">
    <property type="protein sequence ID" value="JAH81250.1"/>
    <property type="molecule type" value="Transcribed_RNA"/>
</dbReference>
<sequence>MDLVLFSNQLMFFLEMVFDHYTFKSVSNQIAK</sequence>
<evidence type="ECO:0000313" key="1">
    <source>
        <dbReference type="EMBL" id="JAH81250.1"/>
    </source>
</evidence>